<protein>
    <submittedName>
        <fullName evidence="1">Uncharacterized protein</fullName>
    </submittedName>
</protein>
<proteinExistence type="predicted"/>
<reference evidence="1 2" key="1">
    <citation type="submission" date="2023-03" db="EMBL/GenBank/DDBJ databases">
        <title>Fodinicurvata sp. CAU 1616 isolated from sea sendiment.</title>
        <authorList>
            <person name="Kim W."/>
        </authorList>
    </citation>
    <scope>NUCLEOTIDE SEQUENCE [LARGE SCALE GENOMIC DNA]</scope>
    <source>
        <strain evidence="1 2">CAU 1616</strain>
    </source>
</reference>
<organism evidence="1 2">
    <name type="scientific">Aquibaculum arenosum</name>
    <dbReference type="NCBI Taxonomy" id="3032591"/>
    <lineage>
        <taxon>Bacteria</taxon>
        <taxon>Pseudomonadati</taxon>
        <taxon>Pseudomonadota</taxon>
        <taxon>Alphaproteobacteria</taxon>
        <taxon>Rhodospirillales</taxon>
        <taxon>Rhodovibrionaceae</taxon>
        <taxon>Aquibaculum</taxon>
    </lineage>
</organism>
<sequence length="76" mass="8685">MSMFDDLGFQWDRSTVPIPVPTHSRDRVCFRFHKMLPEFVWDASVLEGNPFTFPEVKTLLDGVTVGGPSFPIRNKS</sequence>
<name>A0ABT5YL25_9PROT</name>
<dbReference type="EMBL" id="JARHUD010000003">
    <property type="protein sequence ID" value="MDF2095656.1"/>
    <property type="molecule type" value="Genomic_DNA"/>
</dbReference>
<evidence type="ECO:0000313" key="2">
    <source>
        <dbReference type="Proteomes" id="UP001215503"/>
    </source>
</evidence>
<comment type="caution">
    <text evidence="1">The sequence shown here is derived from an EMBL/GenBank/DDBJ whole genome shotgun (WGS) entry which is preliminary data.</text>
</comment>
<keyword evidence="2" id="KW-1185">Reference proteome</keyword>
<evidence type="ECO:0000313" key="1">
    <source>
        <dbReference type="EMBL" id="MDF2095656.1"/>
    </source>
</evidence>
<accession>A0ABT5YL25</accession>
<dbReference type="Proteomes" id="UP001215503">
    <property type="component" value="Unassembled WGS sequence"/>
</dbReference>
<dbReference type="RefSeq" id="WP_275821288.1">
    <property type="nucleotide sequence ID" value="NZ_JARHUD010000003.1"/>
</dbReference>
<gene>
    <name evidence="1" type="ORF">P2G67_06670</name>
</gene>